<dbReference type="Pfam" id="PF00615">
    <property type="entry name" value="RGS"/>
    <property type="match status" value="1"/>
</dbReference>
<reference evidence="2" key="2">
    <citation type="submission" date="2020-05" db="UniProtKB">
        <authorList>
            <consortium name="EnsemblMetazoa"/>
        </authorList>
    </citation>
    <scope>IDENTIFICATION</scope>
    <source>
        <strain evidence="2">IAEA</strain>
    </source>
</reference>
<feature type="domain" description="RGS" evidence="1">
    <location>
        <begin position="377"/>
        <end position="503"/>
    </location>
</feature>
<evidence type="ECO:0000259" key="1">
    <source>
        <dbReference type="PROSITE" id="PS50132"/>
    </source>
</evidence>
<dbReference type="GO" id="GO:0005886">
    <property type="term" value="C:plasma membrane"/>
    <property type="evidence" value="ECO:0007669"/>
    <property type="project" value="TreeGrafter"/>
</dbReference>
<sequence length="687" mass="78527">MLKYFRKLSRHNSATLEYGQNNTDVVDEMEQSSKHNSLRSTSSFCDEVFLEELFKASDGTEVLDNVDDDAISCGALSLDAFNNAGLGGTAGVLNNAVALMTDKDVFKYHSRLCMTLCSIVSEPNCLSYFVQYLESKNALLLIKFYLDTENFKNSAIAQLKKETKGNFTTLQEPMERDISLTSTSECQAINNYADDERIQEKRVDCDCDSDVPELKTLCDLSMRKPITDDEKSQIFAETSRHLYRCSDNQKLKASSELSLCSSNFSSNVCLNEFLDSIQISDVSIKDALTIYQKYLIVDAAVDHIKLPVDIISKISLILCRKSNEMDTTDTLPITADCFVEAQHFILEKLEKEFLNDFLQSNYYFKYCVELIENQDLNICDILHSEVTLFYFMEYLEQQGERDCLDFWSTAINYRKSYVAFENPIRNEDEARADAMIIYERFFSLQAECGLWASSKLRAYVESTICSEAWINYCFDLPLKVAAKYLERKHLKNFLKSSLFDNYLKELKSRIENEKEIKKMPLRRSASDKTTNRFRKNRSDCILDRKPFISQRNTLLASMDNNHSSSHFKQFKLDIDSSQLTNPDLLWHRSHAGNGSGLKFGYVNSLGRYERDFVKPSDALIQNSLKSTHNKLKKAVRKLVNLPQDSVQEEIAWQVAEMIVKDITKVTMGGGGGDNKSLVKTESKANCL</sequence>
<dbReference type="STRING" id="67801.A0A1B0ANX5"/>
<protein>
    <recommendedName>
        <fullName evidence="1">RGS domain-containing protein</fullName>
    </recommendedName>
</protein>
<dbReference type="EMBL" id="JXJN01001073">
    <property type="status" value="NOT_ANNOTATED_CDS"/>
    <property type="molecule type" value="Genomic_DNA"/>
</dbReference>
<dbReference type="InterPro" id="IPR036305">
    <property type="entry name" value="RGS_sf"/>
</dbReference>
<dbReference type="EnsemblMetazoa" id="GPPI003377-RA">
    <property type="protein sequence ID" value="GPPI003377-PA"/>
    <property type="gene ID" value="GPPI003377"/>
</dbReference>
<dbReference type="Gene3D" id="1.10.167.10">
    <property type="entry name" value="Regulator of G-protein Signalling 4, domain 2"/>
    <property type="match status" value="2"/>
</dbReference>
<dbReference type="SUPFAM" id="SSF48097">
    <property type="entry name" value="Regulator of G-protein signaling, RGS"/>
    <property type="match status" value="2"/>
</dbReference>
<dbReference type="GO" id="GO:0005739">
    <property type="term" value="C:mitochondrion"/>
    <property type="evidence" value="ECO:0007669"/>
    <property type="project" value="TreeGrafter"/>
</dbReference>
<dbReference type="InterPro" id="IPR016137">
    <property type="entry name" value="RGS"/>
</dbReference>
<reference evidence="3" key="1">
    <citation type="submission" date="2015-01" db="EMBL/GenBank/DDBJ databases">
        <authorList>
            <person name="Aksoy S."/>
            <person name="Warren W."/>
            <person name="Wilson R.K."/>
        </authorList>
    </citation>
    <scope>NUCLEOTIDE SEQUENCE [LARGE SCALE GENOMIC DNA]</scope>
    <source>
        <strain evidence="3">IAEA</strain>
    </source>
</reference>
<dbReference type="Proteomes" id="UP000092460">
    <property type="component" value="Unassembled WGS sequence"/>
</dbReference>
<name>A0A1B0ANX5_9MUSC</name>
<accession>A0A1B0ANX5</accession>
<proteinExistence type="predicted"/>
<dbReference type="InterPro" id="IPR044926">
    <property type="entry name" value="RGS_subdomain_2"/>
</dbReference>
<evidence type="ECO:0000313" key="2">
    <source>
        <dbReference type="EnsemblMetazoa" id="GPPI003377-PA"/>
    </source>
</evidence>
<dbReference type="AlphaFoldDB" id="A0A1B0ANX5"/>
<feature type="domain" description="RGS" evidence="1">
    <location>
        <begin position="115"/>
        <end position="367"/>
    </location>
</feature>
<dbReference type="PROSITE" id="PS50132">
    <property type="entry name" value="RGS"/>
    <property type="match status" value="2"/>
</dbReference>
<dbReference type="SMART" id="SM00315">
    <property type="entry name" value="RGS"/>
    <property type="match status" value="2"/>
</dbReference>
<dbReference type="PANTHER" id="PTHR13155">
    <property type="entry name" value="A-KINASE ANCHOR PROTEINS"/>
    <property type="match status" value="1"/>
</dbReference>
<organism evidence="2 3">
    <name type="scientific">Glossina palpalis gambiensis</name>
    <dbReference type="NCBI Taxonomy" id="67801"/>
    <lineage>
        <taxon>Eukaryota</taxon>
        <taxon>Metazoa</taxon>
        <taxon>Ecdysozoa</taxon>
        <taxon>Arthropoda</taxon>
        <taxon>Hexapoda</taxon>
        <taxon>Insecta</taxon>
        <taxon>Pterygota</taxon>
        <taxon>Neoptera</taxon>
        <taxon>Endopterygota</taxon>
        <taxon>Diptera</taxon>
        <taxon>Brachycera</taxon>
        <taxon>Muscomorpha</taxon>
        <taxon>Hippoboscoidea</taxon>
        <taxon>Glossinidae</taxon>
        <taxon>Glossina</taxon>
    </lineage>
</organism>
<evidence type="ECO:0000313" key="3">
    <source>
        <dbReference type="Proteomes" id="UP000092460"/>
    </source>
</evidence>
<dbReference type="PANTHER" id="PTHR13155:SF1">
    <property type="entry name" value="A-KINASE ANCHOR PROTEIN 10, MITOCHONDRIAL"/>
    <property type="match status" value="1"/>
</dbReference>
<dbReference type="VEuPathDB" id="VectorBase:GPPI003377"/>
<keyword evidence="3" id="KW-1185">Reference proteome</keyword>
<dbReference type="GO" id="GO:0008104">
    <property type="term" value="P:intracellular protein localization"/>
    <property type="evidence" value="ECO:0007669"/>
    <property type="project" value="TreeGrafter"/>
</dbReference>
<dbReference type="InterPro" id="IPR052246">
    <property type="entry name" value="Cell_Polariz_PKAAnc"/>
</dbReference>